<accession>A0ABS4YPZ5</accession>
<dbReference type="InterPro" id="IPR050508">
    <property type="entry name" value="Methyltransf_Superfamily"/>
</dbReference>
<organism evidence="4 5">
    <name type="scientific">Brachybacterium fresconis</name>
    <dbReference type="NCBI Taxonomy" id="173363"/>
    <lineage>
        <taxon>Bacteria</taxon>
        <taxon>Bacillati</taxon>
        <taxon>Actinomycetota</taxon>
        <taxon>Actinomycetes</taxon>
        <taxon>Micrococcales</taxon>
        <taxon>Dermabacteraceae</taxon>
        <taxon>Brachybacterium</taxon>
    </lineage>
</organism>
<name>A0ABS4YPZ5_9MICO</name>
<evidence type="ECO:0000259" key="3">
    <source>
        <dbReference type="Pfam" id="PF21302"/>
    </source>
</evidence>
<dbReference type="Proteomes" id="UP000698222">
    <property type="component" value="Unassembled WGS sequence"/>
</dbReference>
<dbReference type="EMBL" id="JAGIOC010000001">
    <property type="protein sequence ID" value="MBP2410670.1"/>
    <property type="molecule type" value="Genomic_DNA"/>
</dbReference>
<feature type="domain" description="Methyltransferase" evidence="2">
    <location>
        <begin position="130"/>
        <end position="214"/>
    </location>
</feature>
<comment type="caution">
    <text evidence="4">The sequence shown here is derived from an EMBL/GenBank/DDBJ whole genome shotgun (WGS) entry which is preliminary data.</text>
</comment>
<dbReference type="Gene3D" id="3.40.50.150">
    <property type="entry name" value="Vaccinia Virus protein VP39"/>
    <property type="match status" value="1"/>
</dbReference>
<sequence length="318" mass="33612">MPSAVPAALLDALDILRCPTCGAQLTVRDRSLHCSQRHTFDIARAGYASMLGGGGARSGDDDEMARARERFLGSGAYAPLLAAIAELAEAAVPSLAVTEPPRTSRSPGPSVPAVQSPSAGPDPSGAAPTVLDMGCGPGYYLAGLLDRFEGARGLGVDTSARSLRFAARAHDRAAACSGDVFAPFPLADDSIDLLVDVFAPRHPAEFARVLRPSGALVVARPGADHLAELREAIPGMVSMDPRKEERLHGALEPFFDTTATRELTYELPLDEARARDLVAMTPSARHVPQETLARSLAEQDSSMSEVTVSVLISTHRRR</sequence>
<reference evidence="4 5" key="1">
    <citation type="submission" date="2021-03" db="EMBL/GenBank/DDBJ databases">
        <title>Sequencing the genomes of 1000 actinobacteria strains.</title>
        <authorList>
            <person name="Klenk H.-P."/>
        </authorList>
    </citation>
    <scope>NUCLEOTIDE SEQUENCE [LARGE SCALE GENOMIC DNA]</scope>
    <source>
        <strain evidence="4 5">DSM 14564</strain>
    </source>
</reference>
<keyword evidence="4" id="KW-0808">Transferase</keyword>
<dbReference type="EC" id="2.1.1.187" evidence="4"/>
<evidence type="ECO:0000259" key="2">
    <source>
        <dbReference type="Pfam" id="PF13649"/>
    </source>
</evidence>
<dbReference type="PANTHER" id="PTHR42912">
    <property type="entry name" value="METHYLTRANSFERASE"/>
    <property type="match status" value="1"/>
</dbReference>
<keyword evidence="4" id="KW-0489">Methyltransferase</keyword>
<dbReference type="PIRSF" id="PIRSF018249">
    <property type="entry name" value="MyrA_prd"/>
    <property type="match status" value="1"/>
</dbReference>
<dbReference type="InterPro" id="IPR029063">
    <property type="entry name" value="SAM-dependent_MTases_sf"/>
</dbReference>
<feature type="region of interest" description="Disordered" evidence="1">
    <location>
        <begin position="98"/>
        <end position="128"/>
    </location>
</feature>
<keyword evidence="5" id="KW-1185">Reference proteome</keyword>
<dbReference type="Pfam" id="PF21302">
    <property type="entry name" value="Zn_ribbon_RlmA"/>
    <property type="match status" value="1"/>
</dbReference>
<dbReference type="SUPFAM" id="SSF53335">
    <property type="entry name" value="S-adenosyl-L-methionine-dependent methyltransferases"/>
    <property type="match status" value="1"/>
</dbReference>
<evidence type="ECO:0000256" key="1">
    <source>
        <dbReference type="SAM" id="MobiDB-lite"/>
    </source>
</evidence>
<dbReference type="InterPro" id="IPR041698">
    <property type="entry name" value="Methyltransf_25"/>
</dbReference>
<dbReference type="RefSeq" id="WP_209894721.1">
    <property type="nucleotide sequence ID" value="NZ_BAAAJV010000008.1"/>
</dbReference>
<proteinExistence type="predicted"/>
<evidence type="ECO:0000313" key="4">
    <source>
        <dbReference type="EMBL" id="MBP2410670.1"/>
    </source>
</evidence>
<evidence type="ECO:0000313" key="5">
    <source>
        <dbReference type="Proteomes" id="UP000698222"/>
    </source>
</evidence>
<gene>
    <name evidence="4" type="ORF">JOF44_003573</name>
</gene>
<dbReference type="GO" id="GO:0052911">
    <property type="term" value="F:23S rRNA (guanine(745)-N(1))-methyltransferase activity"/>
    <property type="evidence" value="ECO:0007669"/>
    <property type="project" value="UniProtKB-EC"/>
</dbReference>
<protein>
    <submittedName>
        <fullName evidence="4">23S rRNA (Guanine745-N1)-methyltransferase</fullName>
        <ecNumber evidence="4">2.1.1.187</ecNumber>
    </submittedName>
</protein>
<feature type="domain" description="23S rRNA (guanine(745)-N(1))-methyltransferase N-terminal" evidence="3">
    <location>
        <begin position="17"/>
        <end position="51"/>
    </location>
</feature>
<dbReference type="Pfam" id="PF13649">
    <property type="entry name" value="Methyltransf_25"/>
    <property type="match status" value="1"/>
</dbReference>
<dbReference type="CDD" id="cd02440">
    <property type="entry name" value="AdoMet_MTases"/>
    <property type="match status" value="1"/>
</dbReference>
<dbReference type="InterPro" id="IPR016718">
    <property type="entry name" value="rRNA_m1G-MeTrfase_A_prd"/>
</dbReference>
<dbReference type="InterPro" id="IPR048647">
    <property type="entry name" value="RlmA_N"/>
</dbReference>
<feature type="compositionally biased region" description="Low complexity" evidence="1">
    <location>
        <begin position="116"/>
        <end position="128"/>
    </location>
</feature>